<dbReference type="STRING" id="2340.JV46_05770"/>
<evidence type="ECO:0000256" key="1">
    <source>
        <dbReference type="HAMAP-Rule" id="MF_00386"/>
    </source>
</evidence>
<dbReference type="PANTHER" id="PTHR33383:SF1">
    <property type="entry name" value="MEMBRANE PROTEIN INSERTION EFFICIENCY FACTOR-RELATED"/>
    <property type="match status" value="1"/>
</dbReference>
<dbReference type="RefSeq" id="WP_043117408.1">
    <property type="nucleotide sequence ID" value="NZ_JRAA01000002.1"/>
</dbReference>
<dbReference type="EMBL" id="JRAA01000002">
    <property type="protein sequence ID" value="KHF25193.1"/>
    <property type="molecule type" value="Genomic_DNA"/>
</dbReference>
<name>A0A0B0H4Q0_SOVGS</name>
<comment type="subcellular location">
    <subcellularLocation>
        <location evidence="1">Cell membrane</location>
        <topology evidence="1">Peripheral membrane protein</topology>
        <orientation evidence="1">Cytoplasmic side</orientation>
    </subcellularLocation>
</comment>
<dbReference type="EMBL" id="MPNX01000021">
    <property type="protein sequence ID" value="OOY34130.1"/>
    <property type="molecule type" value="Genomic_DNA"/>
</dbReference>
<dbReference type="PANTHER" id="PTHR33383">
    <property type="entry name" value="MEMBRANE PROTEIN INSERTION EFFICIENCY FACTOR-RELATED"/>
    <property type="match status" value="1"/>
</dbReference>
<reference evidence="3 5" key="1">
    <citation type="journal article" date="2014" name="BMC Genomics">
        <title>The genome of the intracellular bacterium of the coastal bivalve, Solemya velum: a blueprint for thriving in and out of symbiosis.</title>
        <authorList>
            <person name="Dmytrenko O."/>
            <person name="Russell S.L."/>
            <person name="Loo W.T."/>
            <person name="Fontanez K.M."/>
            <person name="Liao L."/>
            <person name="Roeselers G."/>
            <person name="Sharma R."/>
            <person name="Stewart F.J."/>
            <person name="Newton I.L."/>
            <person name="Woyke T."/>
            <person name="Wu D."/>
            <person name="Lang J.M."/>
            <person name="Eisen J.A."/>
            <person name="Cavanaugh C.M."/>
        </authorList>
    </citation>
    <scope>NUCLEOTIDE SEQUENCE [LARGE SCALE GENOMIC DNA]</scope>
    <source>
        <strain evidence="3 5">WH</strain>
    </source>
</reference>
<feature type="region of interest" description="Disordered" evidence="2">
    <location>
        <begin position="71"/>
        <end position="98"/>
    </location>
</feature>
<comment type="similarity">
    <text evidence="1">Belongs to the UPF0161 family.</text>
</comment>
<gene>
    <name evidence="4" type="ORF">BOV88_11545</name>
    <name evidence="3" type="ORF">JV46_05770</name>
</gene>
<dbReference type="GeneID" id="86992592"/>
<accession>A0A0B0H4Q0</accession>
<proteinExistence type="inferred from homology"/>
<evidence type="ECO:0000313" key="5">
    <source>
        <dbReference type="Proteomes" id="UP000030856"/>
    </source>
</evidence>
<sequence length="98" mass="11073">MKWLLLKLVRGYQLLLSPVLGSSCRYYPTCSSYMIQAIEIHGVLKGGWMGLRRIGRCHPWHEGGVDPVPGSPEAATCCEHHADETQQHEKPETERESK</sequence>
<dbReference type="Pfam" id="PF01809">
    <property type="entry name" value="YidD"/>
    <property type="match status" value="1"/>
</dbReference>
<keyword evidence="1" id="KW-1003">Cell membrane</keyword>
<keyword evidence="1" id="KW-0472">Membrane</keyword>
<dbReference type="OrthoDB" id="9801753at2"/>
<dbReference type="AlphaFoldDB" id="A0A0B0H4Q0"/>
<dbReference type="InterPro" id="IPR002696">
    <property type="entry name" value="Membr_insert_effic_factor_YidD"/>
</dbReference>
<evidence type="ECO:0000313" key="6">
    <source>
        <dbReference type="Proteomes" id="UP000190962"/>
    </source>
</evidence>
<feature type="compositionally biased region" description="Basic and acidic residues" evidence="2">
    <location>
        <begin position="78"/>
        <end position="98"/>
    </location>
</feature>
<evidence type="ECO:0000313" key="4">
    <source>
        <dbReference type="EMBL" id="OOY34130.1"/>
    </source>
</evidence>
<comment type="caution">
    <text evidence="3">The sequence shown here is derived from an EMBL/GenBank/DDBJ whole genome shotgun (WGS) entry which is preliminary data.</text>
</comment>
<evidence type="ECO:0000313" key="3">
    <source>
        <dbReference type="EMBL" id="KHF25193.1"/>
    </source>
</evidence>
<dbReference type="NCBIfam" id="TIGR00278">
    <property type="entry name" value="membrane protein insertion efficiency factor YidD"/>
    <property type="match status" value="1"/>
</dbReference>
<dbReference type="GO" id="GO:0005886">
    <property type="term" value="C:plasma membrane"/>
    <property type="evidence" value="ECO:0007669"/>
    <property type="project" value="UniProtKB-SubCell"/>
</dbReference>
<dbReference type="Proteomes" id="UP000190962">
    <property type="component" value="Unassembled WGS sequence"/>
</dbReference>
<organism evidence="3 5">
    <name type="scientific">Solemya velum gill symbiont</name>
    <dbReference type="NCBI Taxonomy" id="2340"/>
    <lineage>
        <taxon>Bacteria</taxon>
        <taxon>Pseudomonadati</taxon>
        <taxon>Pseudomonadota</taxon>
        <taxon>Gammaproteobacteria</taxon>
        <taxon>sulfur-oxidizing symbionts</taxon>
    </lineage>
</organism>
<protein>
    <recommendedName>
        <fullName evidence="1">Putative membrane protein insertion efficiency factor</fullName>
    </recommendedName>
</protein>
<dbReference type="eggNOG" id="COG0759">
    <property type="taxonomic scope" value="Bacteria"/>
</dbReference>
<dbReference type="SMART" id="SM01234">
    <property type="entry name" value="Haemolytic"/>
    <property type="match status" value="1"/>
</dbReference>
<dbReference type="PROSITE" id="PS51257">
    <property type="entry name" value="PROKAR_LIPOPROTEIN"/>
    <property type="match status" value="1"/>
</dbReference>
<reference evidence="4 6" key="2">
    <citation type="submission" date="2016-11" db="EMBL/GenBank/DDBJ databases">
        <title>Mixed transmission modes and dynamic genome evolution in an obligate animal-bacterial symbiosis.</title>
        <authorList>
            <person name="Russell S.L."/>
            <person name="Corbett-Detig R.B."/>
            <person name="Cavanaugh C.M."/>
        </authorList>
    </citation>
    <scope>NUCLEOTIDE SEQUENCE [LARGE SCALE GENOMIC DNA]</scope>
    <source>
        <strain evidence="4">MA-KB16</strain>
    </source>
</reference>
<dbReference type="Proteomes" id="UP000030856">
    <property type="component" value="Unassembled WGS sequence"/>
</dbReference>
<evidence type="ECO:0000256" key="2">
    <source>
        <dbReference type="SAM" id="MobiDB-lite"/>
    </source>
</evidence>
<dbReference type="HAMAP" id="MF_00386">
    <property type="entry name" value="UPF0161_YidD"/>
    <property type="match status" value="1"/>
</dbReference>
<keyword evidence="5" id="KW-1185">Reference proteome</keyword>
<dbReference type="PATRIC" id="fig|2340.3.peg.1820"/>
<comment type="function">
    <text evidence="1">Could be involved in insertion of integral membrane proteins into the membrane.</text>
</comment>